<keyword evidence="3" id="KW-1185">Reference proteome</keyword>
<dbReference type="EMBL" id="JBJHZX010000013">
    <property type="protein sequence ID" value="MFL0195882.1"/>
    <property type="molecule type" value="Genomic_DNA"/>
</dbReference>
<evidence type="ECO:0000313" key="2">
    <source>
        <dbReference type="EMBL" id="MFL0195882.1"/>
    </source>
</evidence>
<comment type="caution">
    <text evidence="2">The sequence shown here is derived from an EMBL/GenBank/DDBJ whole genome shotgun (WGS) entry which is preliminary data.</text>
</comment>
<organism evidence="2 3">
    <name type="scientific">Candidatus Clostridium eludens</name>
    <dbReference type="NCBI Taxonomy" id="3381663"/>
    <lineage>
        <taxon>Bacteria</taxon>
        <taxon>Bacillati</taxon>
        <taxon>Bacillota</taxon>
        <taxon>Clostridia</taxon>
        <taxon>Eubacteriales</taxon>
        <taxon>Clostridiaceae</taxon>
        <taxon>Clostridium</taxon>
    </lineage>
</organism>
<proteinExistence type="predicted"/>
<protein>
    <recommendedName>
        <fullName evidence="4">PRC-barrel domain-containing protein</fullName>
    </recommendedName>
</protein>
<evidence type="ECO:0008006" key="4">
    <source>
        <dbReference type="Google" id="ProtNLM"/>
    </source>
</evidence>
<accession>A0ABW8SIM8</accession>
<sequence length="365" mass="42343">MKKTGNNIDDLMQLALYMIPKYMKRIDRHNRRHSKNLEHDKEYHERQYIDSKDLIRFIEKNIFEKDGILLGKKDKDKLKETNKISDDNVSGEVKSQKQEEKSKEPEDKKEEDSKKEPENKKEEDSAKEPENKKEEDSAKEPENKIEEDSKKEPDNEKEEDSKKELDNKKEDSKKESDDKEEKQIKKIDGAVKRKYNLLSSSKCFSTCNRGVSNLLNKLVGEKLDICVKDDKMSTLNGVNLVHSDEILIKLSNESGEIIVIPVKNIVGLQSEKLSSDDKNLEQVHKRAYCTVEKRMEDYFNSIIGKKVIIQTGGQGKFGYIYNKTITKVGVGFIIIDNNMMVTFQSIVLVRELESDQRKDIEYPEL</sequence>
<evidence type="ECO:0000256" key="1">
    <source>
        <dbReference type="SAM" id="MobiDB-lite"/>
    </source>
</evidence>
<name>A0ABW8SIM8_9CLOT</name>
<dbReference type="Proteomes" id="UP001623660">
    <property type="component" value="Unassembled WGS sequence"/>
</dbReference>
<reference evidence="2 3" key="1">
    <citation type="submission" date="2024-11" db="EMBL/GenBank/DDBJ databases">
        <authorList>
            <person name="Heng Y.C."/>
            <person name="Lim A.C.H."/>
            <person name="Lee J.K.Y."/>
            <person name="Kittelmann S."/>
        </authorList>
    </citation>
    <scope>NUCLEOTIDE SEQUENCE [LARGE SCALE GENOMIC DNA]</scope>
    <source>
        <strain evidence="2 3">WILCCON 0269</strain>
    </source>
</reference>
<evidence type="ECO:0000313" key="3">
    <source>
        <dbReference type="Proteomes" id="UP001623660"/>
    </source>
</evidence>
<dbReference type="RefSeq" id="WP_406792001.1">
    <property type="nucleotide sequence ID" value="NZ_JBJHZX010000013.1"/>
</dbReference>
<feature type="compositionally biased region" description="Basic and acidic residues" evidence="1">
    <location>
        <begin position="94"/>
        <end position="183"/>
    </location>
</feature>
<feature type="region of interest" description="Disordered" evidence="1">
    <location>
        <begin position="81"/>
        <end position="183"/>
    </location>
</feature>
<gene>
    <name evidence="2" type="ORF">ACJDU8_09950</name>
</gene>